<dbReference type="HOGENOM" id="CLU_521887_0_0_1"/>
<dbReference type="Gene3D" id="3.80.10.10">
    <property type="entry name" value="Ribonuclease Inhibitor"/>
    <property type="match status" value="1"/>
</dbReference>
<dbReference type="OrthoDB" id="3064137at2759"/>
<accession>A0A060S6V2</accession>
<dbReference type="OMA" id="CPALEEM"/>
<comment type="caution">
    <text evidence="1">The sequence shown here is derived from an EMBL/GenBank/DDBJ whole genome shotgun (WGS) entry which is preliminary data.</text>
</comment>
<evidence type="ECO:0008006" key="3">
    <source>
        <dbReference type="Google" id="ProtNLM"/>
    </source>
</evidence>
<protein>
    <recommendedName>
        <fullName evidence="3">F-box domain-containing protein</fullName>
    </recommendedName>
</protein>
<keyword evidence="2" id="KW-1185">Reference proteome</keyword>
<dbReference type="Proteomes" id="UP000029665">
    <property type="component" value="Unassembled WGS sequence"/>
</dbReference>
<dbReference type="AlphaFoldDB" id="A0A060S6V2"/>
<sequence length="522" mass="57112">MDDIGEPLGMDAYRVESKLNHPSACFAVLACDELLRNILLHLTEPLVDDPDEGRQALASLALVCKTISPLALATLWERLDSINPIIALWESLDADDVPTRRARMIHYTRYIRDIEVDSGTVPSSLLADAAPPLFPNLRQLRWVVPSRAAIQPFSALIVPSLTEVRVDVTSDASPAQDADFLATLLDGMGAINRRCALLRTMEISWVNGPLLPPSFSLPKMLSSLLSLRSLSTSTNTIASRQTLPDLSTLPSLRSLHICHLSETHLGDVDLVAANSGFDALQSFSLEGPPLLVHDILECMPRCGVQQCTVALHGNTPERYQRLVVEDIARKFGASLDTLSLSFPSDAYSLDPGAYTPLSVSVFPTLRTLNLVDVRLTWLAPGDVSDALCEELAASWPRLRVLHLRPNGVSLDPPPSMATLRGLRHFAERCPDLEEVAVQLNASGEHWKDEAERVATKRVARPVSLDLTTSLVTHPEAVAVYLKRCFQGPPVVRFNRVEARMCGQGGRVAAWDRLCALLSDDAA</sequence>
<name>A0A060S6V2_PYCCI</name>
<gene>
    <name evidence="1" type="ORF">BN946_scf185044.g26</name>
</gene>
<evidence type="ECO:0000313" key="1">
    <source>
        <dbReference type="EMBL" id="CDO68118.1"/>
    </source>
</evidence>
<organism evidence="1 2">
    <name type="scientific">Pycnoporus cinnabarinus</name>
    <name type="common">Cinnabar-red polypore</name>
    <name type="synonym">Trametes cinnabarina</name>
    <dbReference type="NCBI Taxonomy" id="5643"/>
    <lineage>
        <taxon>Eukaryota</taxon>
        <taxon>Fungi</taxon>
        <taxon>Dikarya</taxon>
        <taxon>Basidiomycota</taxon>
        <taxon>Agaricomycotina</taxon>
        <taxon>Agaricomycetes</taxon>
        <taxon>Polyporales</taxon>
        <taxon>Polyporaceae</taxon>
        <taxon>Trametes</taxon>
    </lineage>
</organism>
<proteinExistence type="predicted"/>
<dbReference type="SUPFAM" id="SSF52047">
    <property type="entry name" value="RNI-like"/>
    <property type="match status" value="1"/>
</dbReference>
<evidence type="ECO:0000313" key="2">
    <source>
        <dbReference type="Proteomes" id="UP000029665"/>
    </source>
</evidence>
<reference evidence="1" key="1">
    <citation type="submission" date="2014-01" db="EMBL/GenBank/DDBJ databases">
        <title>The genome of the white-rot fungus Pycnoporus cinnabarinus: a basidiomycete model with a versatile arsenal for lignocellulosic biomass breakdown.</title>
        <authorList>
            <person name="Levasseur A."/>
            <person name="Lomascolo A."/>
            <person name="Ruiz-Duenas F.J."/>
            <person name="Uzan E."/>
            <person name="Piumi F."/>
            <person name="Kues U."/>
            <person name="Ram A.F.J."/>
            <person name="Murat C."/>
            <person name="Haon M."/>
            <person name="Benoit I."/>
            <person name="Arfi Y."/>
            <person name="Chevret D."/>
            <person name="Drula E."/>
            <person name="Kwon M.J."/>
            <person name="Gouret P."/>
            <person name="Lesage-Meessen L."/>
            <person name="Lombard V."/>
            <person name="Mariette J."/>
            <person name="Noirot C."/>
            <person name="Park J."/>
            <person name="Patyshakuliyeva A."/>
            <person name="Wieneger R.A.B."/>
            <person name="Wosten H.A.B."/>
            <person name="Martin F."/>
            <person name="Coutinho P.M."/>
            <person name="de Vries R."/>
            <person name="Martinez A.T."/>
            <person name="Klopp C."/>
            <person name="Pontarotti P."/>
            <person name="Henrissat B."/>
            <person name="Record E."/>
        </authorList>
    </citation>
    <scope>NUCLEOTIDE SEQUENCE [LARGE SCALE GENOMIC DNA]</scope>
    <source>
        <strain evidence="1">BRFM137</strain>
    </source>
</reference>
<dbReference type="EMBL" id="CCBP010000003">
    <property type="protein sequence ID" value="CDO68118.1"/>
    <property type="molecule type" value="Genomic_DNA"/>
</dbReference>
<dbReference type="InterPro" id="IPR032675">
    <property type="entry name" value="LRR_dom_sf"/>
</dbReference>